<dbReference type="EMBL" id="NCSJ02000099">
    <property type="protein sequence ID" value="RFU30457.1"/>
    <property type="molecule type" value="Genomic_DNA"/>
</dbReference>
<organism evidence="3 4">
    <name type="scientific">Scytalidium lignicola</name>
    <name type="common">Hyphomycete</name>
    <dbReference type="NCBI Taxonomy" id="5539"/>
    <lineage>
        <taxon>Eukaryota</taxon>
        <taxon>Fungi</taxon>
        <taxon>Dikarya</taxon>
        <taxon>Ascomycota</taxon>
        <taxon>Pezizomycotina</taxon>
        <taxon>Leotiomycetes</taxon>
        <taxon>Leotiomycetes incertae sedis</taxon>
        <taxon>Scytalidium</taxon>
    </lineage>
</organism>
<dbReference type="GO" id="GO:0051015">
    <property type="term" value="F:actin filament binding"/>
    <property type="evidence" value="ECO:0007669"/>
    <property type="project" value="TreeGrafter"/>
</dbReference>
<proteinExistence type="predicted"/>
<dbReference type="SMART" id="SM01007">
    <property type="entry name" value="Aldolase_II"/>
    <property type="match status" value="1"/>
</dbReference>
<dbReference type="FunFam" id="3.40.225.10:FF:000009">
    <property type="entry name" value="Class II aldolase/adducin N-terminal"/>
    <property type="match status" value="1"/>
</dbReference>
<dbReference type="STRING" id="5539.A0A3E2HAX0"/>
<dbReference type="GO" id="GO:0005856">
    <property type="term" value="C:cytoskeleton"/>
    <property type="evidence" value="ECO:0007669"/>
    <property type="project" value="TreeGrafter"/>
</dbReference>
<keyword evidence="1" id="KW-0732">Signal</keyword>
<accession>A0A3E2HAX0</accession>
<comment type="caution">
    <text evidence="3">The sequence shown here is derived from an EMBL/GenBank/DDBJ whole genome shotgun (WGS) entry which is preliminary data.</text>
</comment>
<feature type="non-terminal residue" evidence="3">
    <location>
        <position position="505"/>
    </location>
</feature>
<feature type="signal peptide" evidence="1">
    <location>
        <begin position="1"/>
        <end position="15"/>
    </location>
</feature>
<dbReference type="InterPro" id="IPR051017">
    <property type="entry name" value="Aldolase-II_Adducin_sf"/>
</dbReference>
<feature type="chain" id="PRO_5017751974" description="Class II aldolase/adducin N-terminal domain-containing protein" evidence="1">
    <location>
        <begin position="16"/>
        <end position="505"/>
    </location>
</feature>
<dbReference type="AlphaFoldDB" id="A0A3E2HAX0"/>
<reference evidence="3 4" key="1">
    <citation type="submission" date="2018-05" db="EMBL/GenBank/DDBJ databases">
        <title>Draft genome sequence of Scytalidium lignicola DSM 105466, a ubiquitous saprotrophic fungus.</title>
        <authorList>
            <person name="Buettner E."/>
            <person name="Gebauer A.M."/>
            <person name="Hofrichter M."/>
            <person name="Liers C."/>
            <person name="Kellner H."/>
        </authorList>
    </citation>
    <scope>NUCLEOTIDE SEQUENCE [LARGE SCALE GENOMIC DNA]</scope>
    <source>
        <strain evidence="3 4">DSM 105466</strain>
    </source>
</reference>
<evidence type="ECO:0000259" key="2">
    <source>
        <dbReference type="SMART" id="SM01007"/>
    </source>
</evidence>
<feature type="non-terminal residue" evidence="3">
    <location>
        <position position="1"/>
    </location>
</feature>
<dbReference type="PANTHER" id="PTHR10672:SF41">
    <property type="entry name" value="CLASS II ALDOLASE_ADDUCIN DOMAIN PROTEIN (AFU_ORTHOLOGUE AFUA_3G01330)"/>
    <property type="match status" value="1"/>
</dbReference>
<dbReference type="OrthoDB" id="3238794at2759"/>
<dbReference type="InterPro" id="IPR036409">
    <property type="entry name" value="Aldolase_II/adducin_N_sf"/>
</dbReference>
<evidence type="ECO:0000313" key="3">
    <source>
        <dbReference type="EMBL" id="RFU30457.1"/>
    </source>
</evidence>
<dbReference type="PANTHER" id="PTHR10672">
    <property type="entry name" value="ADDUCIN"/>
    <property type="match status" value="1"/>
</dbReference>
<dbReference type="InterPro" id="IPR001303">
    <property type="entry name" value="Aldolase_II/adducin_N"/>
</dbReference>
<dbReference type="NCBIfam" id="NF004855">
    <property type="entry name" value="PRK06208.1"/>
    <property type="match status" value="1"/>
</dbReference>
<name>A0A3E2HAX0_SCYLI</name>
<evidence type="ECO:0000313" key="4">
    <source>
        <dbReference type="Proteomes" id="UP000258309"/>
    </source>
</evidence>
<dbReference type="Pfam" id="PF00596">
    <property type="entry name" value="Aldolase_II"/>
    <property type="match status" value="1"/>
</dbReference>
<protein>
    <recommendedName>
        <fullName evidence="2">Class II aldolase/adducin N-terminal domain-containing protein</fullName>
    </recommendedName>
</protein>
<dbReference type="Proteomes" id="UP000258309">
    <property type="component" value="Unassembled WGS sequence"/>
</dbReference>
<keyword evidence="4" id="KW-1185">Reference proteome</keyword>
<feature type="domain" description="Class II aldolase/adducin N-terminal" evidence="2">
    <location>
        <begin position="268"/>
        <end position="450"/>
    </location>
</feature>
<evidence type="ECO:0000256" key="1">
    <source>
        <dbReference type="SAM" id="SignalP"/>
    </source>
</evidence>
<sequence>MLALLFILGALAVSAMKERRMRDPVVFSGVDKGTVASYSWTSNDGNSNLQKRQCCGCGDCVTSVQGFSFAVVRSFEDLYNPVTGEQDRNCFMAVLDGQSPECATGIPYYRTEGSLTDMCNEHLTVGTIPDVGTELQVTACATSLTGEIQVTLSTSEGVYALCLESNDHDYCNDNGDIAYTVAYYSELWCDVDTSSIRHTQESSQVIILPLKMSPPSAMTLENEATESLPVRDAAPMKRVDPQETASNGVQPKPPVFEDKYKERAYQKGRLVLAFRIFAKLGFDEGIAGHITMRDPVEPTSFWVNPFGVAWPLLKSSDLILVDKDGKVVDGGPVRLLNIAAYMIHHAVHTARPDINCVAHAHSIYGRAFCALGRPLEIITQDACVFYNDIALYKSFRGIVLGAEEGIEIAAALGNKKAALLQNHGLLTCGQTVESCVRWFIGLENCCHAQLMADAAAAGRGHETIKIDEADAEYTWRAIGNEDSGFFGSKPAFDLMEREAAADYLL</sequence>
<dbReference type="SUPFAM" id="SSF53639">
    <property type="entry name" value="AraD/HMP-PK domain-like"/>
    <property type="match status" value="1"/>
</dbReference>
<gene>
    <name evidence="3" type="ORF">B7463_g5853</name>
</gene>
<dbReference type="Gene3D" id="3.40.225.10">
    <property type="entry name" value="Class II aldolase/adducin N-terminal domain"/>
    <property type="match status" value="1"/>
</dbReference>